<accession>A0A918CEE7</accession>
<evidence type="ECO:0000256" key="1">
    <source>
        <dbReference type="SAM" id="SignalP"/>
    </source>
</evidence>
<feature type="domain" description="Pyrroloquinoline quinone-dependent pyranose dehydrogenase beta-propeller" evidence="2">
    <location>
        <begin position="59"/>
        <end position="411"/>
    </location>
</feature>
<keyword evidence="4" id="KW-1185">Reference proteome</keyword>
<sequence>MMRRLLSLGLLAGMTTASAQQITLPPRPLPPALPAATVTATMLTPVAKAFSPEMLKRLSVPDGFSLKVVATQLGNARMLHVMNDGSIYLTRNEQGDVMLLKDANKDGMIEGSERTVVAQNLKSIHGITDRAGKLYLTVDKTVMVADILPGGKLSTPRIFVKNLPDVGQHFARGVAFGPDGFMYLSVGSTCNDCRDPNPETATMLRIAPDGSSREVYARGLRHTIGFDWQPGTGKLFGLDQGSDWHGDDQPPEELNQIVRNQDYGWPYCFADQQADPYVNNPPPGNLKKEAFCATQTKGSLLTYTAHAAAISFSFYTGTQFPAEYRHDAFATFRGSWNRSEPSGYQLARVHFDEQGNPASITPFISGFVYHDDAQTEANGWAQFGRLAGMAQDTDGSLLFTDDQNGVLYRVSYTGGQK</sequence>
<proteinExistence type="predicted"/>
<dbReference type="PANTHER" id="PTHR33546:SF1">
    <property type="entry name" value="LARGE, MULTIFUNCTIONAL SECRETED PROTEIN"/>
    <property type="match status" value="1"/>
</dbReference>
<dbReference type="SUPFAM" id="SSF50952">
    <property type="entry name" value="Soluble quinoprotein glucose dehydrogenase"/>
    <property type="match status" value="1"/>
</dbReference>
<evidence type="ECO:0000259" key="2">
    <source>
        <dbReference type="Pfam" id="PF22807"/>
    </source>
</evidence>
<dbReference type="Proteomes" id="UP000603865">
    <property type="component" value="Unassembled WGS sequence"/>
</dbReference>
<keyword evidence="1" id="KW-0732">Signal</keyword>
<gene>
    <name evidence="3" type="ORF">GCM10008957_33900</name>
</gene>
<reference evidence="3" key="1">
    <citation type="journal article" date="2014" name="Int. J. Syst. Evol. Microbiol.">
        <title>Complete genome sequence of Corynebacterium casei LMG S-19264T (=DSM 44701T), isolated from a smear-ripened cheese.</title>
        <authorList>
            <consortium name="US DOE Joint Genome Institute (JGI-PGF)"/>
            <person name="Walter F."/>
            <person name="Albersmeier A."/>
            <person name="Kalinowski J."/>
            <person name="Ruckert C."/>
        </authorList>
    </citation>
    <scope>NUCLEOTIDE SEQUENCE</scope>
    <source>
        <strain evidence="3">JCM 31311</strain>
    </source>
</reference>
<feature type="chain" id="PRO_5037410982" evidence="1">
    <location>
        <begin position="20"/>
        <end position="417"/>
    </location>
</feature>
<name>A0A918CEE7_9DEIO</name>
<reference evidence="3" key="2">
    <citation type="submission" date="2020-09" db="EMBL/GenBank/DDBJ databases">
        <authorList>
            <person name="Sun Q."/>
            <person name="Ohkuma M."/>
        </authorList>
    </citation>
    <scope>NUCLEOTIDE SEQUENCE</scope>
    <source>
        <strain evidence="3">JCM 31311</strain>
    </source>
</reference>
<dbReference type="InterPro" id="IPR011042">
    <property type="entry name" value="6-blade_b-propeller_TolB-like"/>
</dbReference>
<organism evidence="3 4">
    <name type="scientific">Deinococcus ruber</name>
    <dbReference type="NCBI Taxonomy" id="1848197"/>
    <lineage>
        <taxon>Bacteria</taxon>
        <taxon>Thermotogati</taxon>
        <taxon>Deinococcota</taxon>
        <taxon>Deinococci</taxon>
        <taxon>Deinococcales</taxon>
        <taxon>Deinococcaceae</taxon>
        <taxon>Deinococcus</taxon>
    </lineage>
</organism>
<evidence type="ECO:0000313" key="4">
    <source>
        <dbReference type="Proteomes" id="UP000603865"/>
    </source>
</evidence>
<evidence type="ECO:0000313" key="3">
    <source>
        <dbReference type="EMBL" id="GGR18516.1"/>
    </source>
</evidence>
<dbReference type="EMBL" id="BMQL01000022">
    <property type="protein sequence ID" value="GGR18516.1"/>
    <property type="molecule type" value="Genomic_DNA"/>
</dbReference>
<dbReference type="Pfam" id="PF22807">
    <property type="entry name" value="TrAA12"/>
    <property type="match status" value="1"/>
</dbReference>
<dbReference type="PANTHER" id="PTHR33546">
    <property type="entry name" value="LARGE, MULTIFUNCTIONAL SECRETED PROTEIN-RELATED"/>
    <property type="match status" value="1"/>
</dbReference>
<dbReference type="InterPro" id="IPR054539">
    <property type="entry name" value="Beta-prop_PDH"/>
</dbReference>
<dbReference type="RefSeq" id="WP_308425806.1">
    <property type="nucleotide sequence ID" value="NZ_BMQL01000022.1"/>
</dbReference>
<dbReference type="InterPro" id="IPR011041">
    <property type="entry name" value="Quinoprot_gluc/sorb_DH_b-prop"/>
</dbReference>
<dbReference type="AlphaFoldDB" id="A0A918CEE7"/>
<comment type="caution">
    <text evidence="3">The sequence shown here is derived from an EMBL/GenBank/DDBJ whole genome shotgun (WGS) entry which is preliminary data.</text>
</comment>
<dbReference type="Gene3D" id="2.120.10.30">
    <property type="entry name" value="TolB, C-terminal domain"/>
    <property type="match status" value="1"/>
</dbReference>
<protein>
    <submittedName>
        <fullName evidence="3">Oxidoreductase</fullName>
    </submittedName>
</protein>
<feature type="signal peptide" evidence="1">
    <location>
        <begin position="1"/>
        <end position="19"/>
    </location>
</feature>